<evidence type="ECO:0000256" key="4">
    <source>
        <dbReference type="ARBA" id="ARBA00023242"/>
    </source>
</evidence>
<dbReference type="GO" id="GO:0000978">
    <property type="term" value="F:RNA polymerase II cis-regulatory region sequence-specific DNA binding"/>
    <property type="evidence" value="ECO:0007669"/>
    <property type="project" value="TreeGrafter"/>
</dbReference>
<feature type="region of interest" description="Disordered" evidence="5">
    <location>
        <begin position="593"/>
        <end position="634"/>
    </location>
</feature>
<evidence type="ECO:0000256" key="5">
    <source>
        <dbReference type="SAM" id="MobiDB-lite"/>
    </source>
</evidence>
<dbReference type="PANTHER" id="PTHR47424:SF9">
    <property type="entry name" value="TAH-2"/>
    <property type="match status" value="1"/>
</dbReference>
<dbReference type="Gene3D" id="4.10.240.10">
    <property type="entry name" value="Zn(2)-C6 fungal-type DNA-binding domain"/>
    <property type="match status" value="1"/>
</dbReference>
<organism evidence="7 8">
    <name type="scientific">Conoideocrella luteorostrata</name>
    <dbReference type="NCBI Taxonomy" id="1105319"/>
    <lineage>
        <taxon>Eukaryota</taxon>
        <taxon>Fungi</taxon>
        <taxon>Dikarya</taxon>
        <taxon>Ascomycota</taxon>
        <taxon>Pezizomycotina</taxon>
        <taxon>Sordariomycetes</taxon>
        <taxon>Hypocreomycetidae</taxon>
        <taxon>Hypocreales</taxon>
        <taxon>Clavicipitaceae</taxon>
        <taxon>Conoideocrella</taxon>
    </lineage>
</organism>
<dbReference type="GO" id="GO:0008270">
    <property type="term" value="F:zinc ion binding"/>
    <property type="evidence" value="ECO:0007669"/>
    <property type="project" value="InterPro"/>
</dbReference>
<evidence type="ECO:0000313" key="7">
    <source>
        <dbReference type="EMBL" id="KAK2612494.1"/>
    </source>
</evidence>
<keyword evidence="2" id="KW-0805">Transcription regulation</keyword>
<keyword evidence="8" id="KW-1185">Reference proteome</keyword>
<dbReference type="Proteomes" id="UP001251528">
    <property type="component" value="Unassembled WGS sequence"/>
</dbReference>
<dbReference type="Pfam" id="PF00172">
    <property type="entry name" value="Zn_clus"/>
    <property type="match status" value="1"/>
</dbReference>
<dbReference type="Pfam" id="PF04082">
    <property type="entry name" value="Fungal_trans"/>
    <property type="match status" value="1"/>
</dbReference>
<dbReference type="GO" id="GO:0006351">
    <property type="term" value="P:DNA-templated transcription"/>
    <property type="evidence" value="ECO:0007669"/>
    <property type="project" value="InterPro"/>
</dbReference>
<evidence type="ECO:0000313" key="8">
    <source>
        <dbReference type="Proteomes" id="UP001251528"/>
    </source>
</evidence>
<dbReference type="GO" id="GO:0000435">
    <property type="term" value="P:positive regulation of transcription from RNA polymerase II promoter by galactose"/>
    <property type="evidence" value="ECO:0007669"/>
    <property type="project" value="TreeGrafter"/>
</dbReference>
<feature type="domain" description="Zn(2)-C6 fungal-type" evidence="6">
    <location>
        <begin position="17"/>
        <end position="48"/>
    </location>
</feature>
<accession>A0AAJ0G205</accession>
<name>A0AAJ0G205_9HYPO</name>
<evidence type="ECO:0000256" key="1">
    <source>
        <dbReference type="ARBA" id="ARBA00022723"/>
    </source>
</evidence>
<dbReference type="PROSITE" id="PS50048">
    <property type="entry name" value="ZN2_CY6_FUNGAL_2"/>
    <property type="match status" value="1"/>
</dbReference>
<dbReference type="InterPro" id="IPR051127">
    <property type="entry name" value="Fungal_SecMet_Regulators"/>
</dbReference>
<dbReference type="CDD" id="cd00067">
    <property type="entry name" value="GAL4"/>
    <property type="match status" value="1"/>
</dbReference>
<reference evidence="7" key="1">
    <citation type="submission" date="2023-06" db="EMBL/GenBank/DDBJ databases">
        <title>Conoideocrella luteorostrata (Hypocreales: Clavicipitaceae), a potential biocontrol fungus for elongate hemlock scale in United States Christmas tree production areas.</title>
        <authorList>
            <person name="Barrett H."/>
            <person name="Lovett B."/>
            <person name="Macias A.M."/>
            <person name="Stajich J.E."/>
            <person name="Kasson M.T."/>
        </authorList>
    </citation>
    <scope>NUCLEOTIDE SEQUENCE</scope>
    <source>
        <strain evidence="7">ARSEF 14590</strain>
    </source>
</reference>
<dbReference type="GO" id="GO:0000981">
    <property type="term" value="F:DNA-binding transcription factor activity, RNA polymerase II-specific"/>
    <property type="evidence" value="ECO:0007669"/>
    <property type="project" value="InterPro"/>
</dbReference>
<evidence type="ECO:0000256" key="2">
    <source>
        <dbReference type="ARBA" id="ARBA00023015"/>
    </source>
</evidence>
<protein>
    <recommendedName>
        <fullName evidence="6">Zn(2)-C6 fungal-type domain-containing protein</fullName>
    </recommendedName>
</protein>
<keyword evidence="3" id="KW-0804">Transcription</keyword>
<proteinExistence type="predicted"/>
<dbReference type="EMBL" id="JASWJB010000015">
    <property type="protein sequence ID" value="KAK2612494.1"/>
    <property type="molecule type" value="Genomic_DNA"/>
</dbReference>
<comment type="caution">
    <text evidence="7">The sequence shown here is derived from an EMBL/GenBank/DDBJ whole genome shotgun (WGS) entry which is preliminary data.</text>
</comment>
<gene>
    <name evidence="7" type="ORF">QQS21_001432</name>
</gene>
<dbReference type="CDD" id="cd12148">
    <property type="entry name" value="fungal_TF_MHR"/>
    <property type="match status" value="1"/>
</dbReference>
<dbReference type="AlphaFoldDB" id="A0AAJ0G205"/>
<keyword evidence="1" id="KW-0479">Metal-binding</keyword>
<dbReference type="SMART" id="SM00066">
    <property type="entry name" value="GAL4"/>
    <property type="match status" value="1"/>
</dbReference>
<dbReference type="InterPro" id="IPR036864">
    <property type="entry name" value="Zn2-C6_fun-type_DNA-bd_sf"/>
</dbReference>
<dbReference type="PANTHER" id="PTHR47424">
    <property type="entry name" value="REGULATORY PROTEIN GAL4"/>
    <property type="match status" value="1"/>
</dbReference>
<dbReference type="InterPro" id="IPR001138">
    <property type="entry name" value="Zn2Cys6_DnaBD"/>
</dbReference>
<dbReference type="SMART" id="SM00906">
    <property type="entry name" value="Fungal_trans"/>
    <property type="match status" value="1"/>
</dbReference>
<evidence type="ECO:0000256" key="3">
    <source>
        <dbReference type="ARBA" id="ARBA00023163"/>
    </source>
</evidence>
<dbReference type="GO" id="GO:0005634">
    <property type="term" value="C:nucleus"/>
    <property type="evidence" value="ECO:0007669"/>
    <property type="project" value="TreeGrafter"/>
</dbReference>
<dbReference type="SUPFAM" id="SSF57701">
    <property type="entry name" value="Zn2/Cys6 DNA-binding domain"/>
    <property type="match status" value="1"/>
</dbReference>
<dbReference type="InterPro" id="IPR007219">
    <property type="entry name" value="XnlR_reg_dom"/>
</dbReference>
<dbReference type="PROSITE" id="PS00463">
    <property type="entry name" value="ZN2_CY6_FUNGAL_1"/>
    <property type="match status" value="1"/>
</dbReference>
<feature type="compositionally biased region" description="Polar residues" evidence="5">
    <location>
        <begin position="610"/>
        <end position="634"/>
    </location>
</feature>
<sequence length="708" mass="78616">MKRRVPDGRLPQRCSRACDTCKKRKERCDGIQPCGRCNERGVQDKCRFDTDHGVRRRRSRHVNHAAAEPEAPAIDTEGAVCTPQSANTAWEQQSSVAGFQQSRLVKDKRGRSIFLGDSANLSLLRVIREVAKTCHGDCKFVCDPLRAGFVEASNEESGSWMSSGEQHALPKPHTAEACHLVDLFDRATGGILGFIDTAEIRAGLEAALNPLSTLLDQERIISYLVLAIGARSSQQLSHYAEAFFTHGRQLATRYLMDDASILTVQGYVLITMYLLSVSRRNTASMHLRFAIGSMYALGIHRKAVAVRFSKEESLLREKLWTSIRILDLFLSTSLGRPAATAETRNTRLTDEYSPWNDLCLIFENVLAQVYEQRSITAEVVNKIGEHQRQWAERHTHADAHARSDVPHDGSDRFEPDIGALHIKQMYYWAIMLLTRPFLIERIVAHANEMTSQPHCRTLQPCALPDLSKTLVYACINSAIKTVKLLEPLTWSETLPTRLPLLINAAFHAGLILGFAHFGDLNLVFPLSGYLSTACEILAKFTDDPVASRNAAIIRYLIEVCQLHIEKRHAASMDLECEAIGKLFGRIDSPDVQPKMTKGKDTYRRPLQRAAETSQHSRNVSNLASPPTTLPGSEVSYSTFQNAAGDSVSGNTESILPVSPPQLVPSQETFVPMPSGPTVLDSSLLGNPQLFWLDFESDVSSLFTIIGPT</sequence>
<evidence type="ECO:0000259" key="6">
    <source>
        <dbReference type="PROSITE" id="PS50048"/>
    </source>
</evidence>
<keyword evidence="4" id="KW-0539">Nucleus</keyword>